<dbReference type="Proteomes" id="UP000030302">
    <property type="component" value="Chromosome"/>
</dbReference>
<name>A0A0A1FGX9_9BURK</name>
<feature type="transmembrane region" description="Helical" evidence="1">
    <location>
        <begin position="132"/>
        <end position="151"/>
    </location>
</feature>
<organism evidence="2 3">
    <name type="scientific">Collimonas arenae</name>
    <dbReference type="NCBI Taxonomy" id="279058"/>
    <lineage>
        <taxon>Bacteria</taxon>
        <taxon>Pseudomonadati</taxon>
        <taxon>Pseudomonadota</taxon>
        <taxon>Betaproteobacteria</taxon>
        <taxon>Burkholderiales</taxon>
        <taxon>Oxalobacteraceae</taxon>
        <taxon>Collimonas</taxon>
    </lineage>
</organism>
<proteinExistence type="predicted"/>
<evidence type="ECO:0000313" key="2">
    <source>
        <dbReference type="EMBL" id="AIY44043.1"/>
    </source>
</evidence>
<dbReference type="EMBL" id="CP009962">
    <property type="protein sequence ID" value="AIY44043.1"/>
    <property type="molecule type" value="Genomic_DNA"/>
</dbReference>
<dbReference type="STRING" id="279058.LT85_4885"/>
<dbReference type="AlphaFoldDB" id="A0A0A1FGX9"/>
<protein>
    <recommendedName>
        <fullName evidence="4">Transmembrane protein</fullName>
    </recommendedName>
</protein>
<dbReference type="KEGG" id="care:LT85_4885"/>
<keyword evidence="1" id="KW-1133">Transmembrane helix</keyword>
<reference evidence="3" key="1">
    <citation type="journal article" date="2014" name="Soil Biol. Biochem.">
        <title>Structure and function of bacterial communities in ageing soils: Insights from the Mendocino ecological staircase.</title>
        <authorList>
            <person name="Uroz S."/>
            <person name="Tech J.J."/>
            <person name="Sawaya N.A."/>
            <person name="Frey-Klett P."/>
            <person name="Leveau J.H.J."/>
        </authorList>
    </citation>
    <scope>NUCLEOTIDE SEQUENCE [LARGE SCALE GENOMIC DNA]</scope>
    <source>
        <strain evidence="3">Cal35</strain>
    </source>
</reference>
<feature type="transmembrane region" description="Helical" evidence="1">
    <location>
        <begin position="38"/>
        <end position="59"/>
    </location>
</feature>
<feature type="transmembrane region" description="Helical" evidence="1">
    <location>
        <begin position="65"/>
        <end position="82"/>
    </location>
</feature>
<keyword evidence="1" id="KW-0812">Transmembrane</keyword>
<accession>A0A0A1FGX9</accession>
<feature type="transmembrane region" description="Helical" evidence="1">
    <location>
        <begin position="102"/>
        <end position="126"/>
    </location>
</feature>
<keyword evidence="3" id="KW-1185">Reference proteome</keyword>
<dbReference type="HOGENOM" id="CLU_125921_0_1_4"/>
<dbReference type="Pfam" id="PF20327">
    <property type="entry name" value="DUF6622"/>
    <property type="match status" value="1"/>
</dbReference>
<evidence type="ECO:0000313" key="3">
    <source>
        <dbReference type="Proteomes" id="UP000030302"/>
    </source>
</evidence>
<sequence length="176" mass="19217">MFAQIISHTPLWVWALLAFLVYRGILASADREVTLKKLSIIPLVMLALSWQGIASSFGITPLTTACWLLAAGVTAALSWVLFRKSRVVAYPERGVVFQRGSWLPLVLMMGIFLTKYIVGVLLAIHPSLAQDPAFTAVVCTLYGIFNGMLIGRLSRIASLYRSAQSSANLYGGRLNG</sequence>
<gene>
    <name evidence="2" type="ORF">LT85_4885</name>
</gene>
<evidence type="ECO:0000256" key="1">
    <source>
        <dbReference type="SAM" id="Phobius"/>
    </source>
</evidence>
<dbReference type="OrthoDB" id="3034721at2"/>
<dbReference type="RefSeq" id="WP_038494174.1">
    <property type="nucleotide sequence ID" value="NZ_CP009962.1"/>
</dbReference>
<keyword evidence="1" id="KW-0472">Membrane</keyword>
<evidence type="ECO:0008006" key="4">
    <source>
        <dbReference type="Google" id="ProtNLM"/>
    </source>
</evidence>
<feature type="transmembrane region" description="Helical" evidence="1">
    <location>
        <begin position="6"/>
        <end position="26"/>
    </location>
</feature>
<dbReference type="InterPro" id="IPR046730">
    <property type="entry name" value="DUF6622"/>
</dbReference>